<evidence type="ECO:0000313" key="3">
    <source>
        <dbReference type="Proteomes" id="UP000194204"/>
    </source>
</evidence>
<reference evidence="2 3" key="1">
    <citation type="submission" date="2017-01" db="EMBL/GenBank/DDBJ databases">
        <title>Deconstructing symbiosis and pathogenesis requirements using a combined genomic-metabolomic approach.</title>
        <authorList>
            <person name="Tobias N.J."/>
            <person name="Wolff H."/>
            <person name="Djahanschiri B."/>
            <person name="Ebersberger I."/>
            <person name="Bode H.B."/>
        </authorList>
    </citation>
    <scope>NUCLEOTIDE SEQUENCE [LARGE SCALE GENOMIC DNA]</scope>
    <source>
        <strain evidence="2 3">DSM 4764</strain>
    </source>
</reference>
<proteinExistence type="predicted"/>
<comment type="caution">
    <text evidence="2">The sequence shown here is derived from an EMBL/GenBank/DDBJ whole genome shotgun (WGS) entry which is preliminary data.</text>
</comment>
<dbReference type="EMBL" id="MUBK01000003">
    <property type="protein sequence ID" value="OTA21392.1"/>
    <property type="molecule type" value="Genomic_DNA"/>
</dbReference>
<dbReference type="STRING" id="40578.Xbed_00621"/>
<evidence type="ECO:0000259" key="1">
    <source>
        <dbReference type="Pfam" id="PF13640"/>
    </source>
</evidence>
<dbReference type="RefSeq" id="WP_086111485.1">
    <property type="nucleotide sequence ID" value="NZ_CAWNHF010000134.1"/>
</dbReference>
<sequence length="213" mass="24376">MTKKTEDYGIYIVDDLLEESEANLVFELARAQIYKDYESFFSFFRPSISSGYRIFKQEEPFETHADVNNPLKRIPSGTPIDTIIQNSLKLLHFDLITSNVTCYFVIMTNGSHHSFHIDSSYKAAFIYYLDTEWNPNNGGELIIYPDLNISHDDFRLALMGKKIVQNRFWGVDGLAVAPLFNRLVAFRTGIPHKVSKVEGYSGIGRISLTGFIR</sequence>
<feature type="domain" description="Prolyl 4-hydroxylase alpha subunit Fe(2+) 2OG dioxygenase" evidence="1">
    <location>
        <begin position="103"/>
        <end position="213"/>
    </location>
</feature>
<dbReference type="AlphaFoldDB" id="A0A1Y2SRD9"/>
<dbReference type="Gene3D" id="2.60.120.620">
    <property type="entry name" value="q2cbj1_9rhob like domain"/>
    <property type="match status" value="1"/>
</dbReference>
<organism evidence="2 3">
    <name type="scientific">Xenorhabdus beddingii</name>
    <dbReference type="NCBI Taxonomy" id="40578"/>
    <lineage>
        <taxon>Bacteria</taxon>
        <taxon>Pseudomonadati</taxon>
        <taxon>Pseudomonadota</taxon>
        <taxon>Gammaproteobacteria</taxon>
        <taxon>Enterobacterales</taxon>
        <taxon>Morganellaceae</taxon>
        <taxon>Xenorhabdus</taxon>
    </lineage>
</organism>
<keyword evidence="3" id="KW-1185">Reference proteome</keyword>
<dbReference type="OrthoDB" id="9783171at2"/>
<dbReference type="InterPro" id="IPR044862">
    <property type="entry name" value="Pro_4_hyd_alph_FE2OG_OXY"/>
</dbReference>
<protein>
    <recommendedName>
        <fullName evidence="1">Prolyl 4-hydroxylase alpha subunit Fe(2+) 2OG dioxygenase domain-containing protein</fullName>
    </recommendedName>
</protein>
<gene>
    <name evidence="2" type="ORF">Xbed_00621</name>
</gene>
<dbReference type="Pfam" id="PF13640">
    <property type="entry name" value="2OG-FeII_Oxy_3"/>
    <property type="match status" value="1"/>
</dbReference>
<dbReference type="Proteomes" id="UP000194204">
    <property type="component" value="Unassembled WGS sequence"/>
</dbReference>
<evidence type="ECO:0000313" key="2">
    <source>
        <dbReference type="EMBL" id="OTA21392.1"/>
    </source>
</evidence>
<accession>A0A1Y2SRD9</accession>
<name>A0A1Y2SRD9_9GAMM</name>